<dbReference type="AlphaFoldDB" id="A0A5Q5BSW5"/>
<dbReference type="GO" id="GO:0046872">
    <property type="term" value="F:metal ion binding"/>
    <property type="evidence" value="ECO:0007669"/>
    <property type="project" value="UniProtKB-KW"/>
</dbReference>
<dbReference type="PANTHER" id="PTHR22789">
    <property type="entry name" value="FUCULOSE PHOSPHATE ALDOLASE"/>
    <property type="match status" value="1"/>
</dbReference>
<dbReference type="GO" id="GO:0016832">
    <property type="term" value="F:aldehyde-lyase activity"/>
    <property type="evidence" value="ECO:0007669"/>
    <property type="project" value="TreeGrafter"/>
</dbReference>
<dbReference type="KEGG" id="mmc:Mmcs_5445"/>
<evidence type="ECO:0000256" key="2">
    <source>
        <dbReference type="ARBA" id="ARBA00023239"/>
    </source>
</evidence>
<name>A0A5Q5BSW5_MYCSS</name>
<dbReference type="GO" id="GO:0005829">
    <property type="term" value="C:cytosol"/>
    <property type="evidence" value="ECO:0007669"/>
    <property type="project" value="TreeGrafter"/>
</dbReference>
<geneLocation type="plasmid" evidence="5">
    <name>Plasmid1</name>
</geneLocation>
<sequence length="321" mass="34477">MIPALASPPGSSWRRFSFVAPRQPPPNGDGRDGSETDGNNRARQRSSRFARSICGRRYRLHGVRRYRNPELPMSSTTSGTGFDPERQAIALACRVLAARDLAPGILGHISLRVDGDRLLIRCRGPRERGLAFTTAEDIRLVTLDGTEGAAGEFDDGYQPPNELPLHTEVLRARGDVNAVVHAHPAAVVAADLAGLAVRPIVGAFDIPGFRLAAGGVPVYPRGVLLRNRQLAQEMVAAMGDRPVVILRAHGLTSVAETVERAVIQAISVDTISRLSLQIASAGGALAELTDDDAAELPDLGNALNDTIAWRHELGRLENHRS</sequence>
<keyword evidence="2" id="KW-0456">Lyase</keyword>
<proteinExistence type="predicted"/>
<feature type="domain" description="Class II aldolase/adducin N-terminal" evidence="4">
    <location>
        <begin position="87"/>
        <end position="276"/>
    </location>
</feature>
<dbReference type="InterPro" id="IPR050197">
    <property type="entry name" value="Aldolase_class_II_sugar_metab"/>
</dbReference>
<dbReference type="Pfam" id="PF00596">
    <property type="entry name" value="Aldolase_II"/>
    <property type="match status" value="1"/>
</dbReference>
<dbReference type="InterPro" id="IPR036409">
    <property type="entry name" value="Aldolase_II/adducin_N_sf"/>
</dbReference>
<dbReference type="SUPFAM" id="SSF53639">
    <property type="entry name" value="AraD/HMP-PK domain-like"/>
    <property type="match status" value="1"/>
</dbReference>
<evidence type="ECO:0000256" key="3">
    <source>
        <dbReference type="SAM" id="MobiDB-lite"/>
    </source>
</evidence>
<dbReference type="InterPro" id="IPR001303">
    <property type="entry name" value="Aldolase_II/adducin_N"/>
</dbReference>
<reference evidence="5" key="1">
    <citation type="submission" date="2006-06" db="EMBL/GenBank/DDBJ databases">
        <title>Complete sequence of plasmid of Mycobacterium sp. MCS.</title>
        <authorList>
            <consortium name="US DOE Joint Genome Institute"/>
            <person name="Copeland A."/>
            <person name="Lucas S."/>
            <person name="Lapidus A."/>
            <person name="Barry K."/>
            <person name="Detter J.C."/>
            <person name="Glavina del Rio T."/>
            <person name="Hammon N."/>
            <person name="Israni S."/>
            <person name="Dalin E."/>
            <person name="Tice H."/>
            <person name="Pitluck S."/>
            <person name="Martinez M."/>
            <person name="Schmutz J."/>
            <person name="Larimer F."/>
            <person name="Land M."/>
            <person name="Hauser L."/>
            <person name="Kyrpides N."/>
            <person name="Kim E."/>
            <person name="Miller C.D."/>
            <person name="Hughes J.E."/>
            <person name="Anderson A.J."/>
            <person name="Sims R.C."/>
            <person name="Richardson P."/>
        </authorList>
    </citation>
    <scope>NUCLEOTIDE SEQUENCE [LARGE SCALE GENOMIC DNA]</scope>
    <source>
        <strain evidence="5">MCS</strain>
        <plasmid evidence="5">Plasmid1</plasmid>
    </source>
</reference>
<keyword evidence="5" id="KW-0614">Plasmid</keyword>
<organism evidence="5">
    <name type="scientific">Mycobacterium sp. (strain MCS)</name>
    <dbReference type="NCBI Taxonomy" id="164756"/>
    <lineage>
        <taxon>Bacteria</taxon>
        <taxon>Bacillati</taxon>
        <taxon>Actinomycetota</taxon>
        <taxon>Actinomycetes</taxon>
        <taxon>Mycobacteriales</taxon>
        <taxon>Mycobacteriaceae</taxon>
        <taxon>Mycobacterium</taxon>
    </lineage>
</organism>
<keyword evidence="1" id="KW-0479">Metal-binding</keyword>
<feature type="compositionally biased region" description="Basic and acidic residues" evidence="3">
    <location>
        <begin position="29"/>
        <end position="40"/>
    </location>
</feature>
<feature type="region of interest" description="Disordered" evidence="3">
    <location>
        <begin position="1"/>
        <end position="46"/>
    </location>
</feature>
<dbReference type="SMART" id="SM01007">
    <property type="entry name" value="Aldolase_II"/>
    <property type="match status" value="1"/>
</dbReference>
<evidence type="ECO:0000259" key="4">
    <source>
        <dbReference type="SMART" id="SM01007"/>
    </source>
</evidence>
<evidence type="ECO:0000256" key="1">
    <source>
        <dbReference type="ARBA" id="ARBA00022723"/>
    </source>
</evidence>
<dbReference type="PANTHER" id="PTHR22789:SF0">
    <property type="entry name" value="3-OXO-TETRONATE 4-PHOSPHATE DECARBOXYLASE-RELATED"/>
    <property type="match status" value="1"/>
</dbReference>
<dbReference type="GO" id="GO:0019323">
    <property type="term" value="P:pentose catabolic process"/>
    <property type="evidence" value="ECO:0007669"/>
    <property type="project" value="TreeGrafter"/>
</dbReference>
<evidence type="ECO:0000313" key="5">
    <source>
        <dbReference type="EMBL" id="ABG11545.1"/>
    </source>
</evidence>
<dbReference type="Gene3D" id="3.40.225.10">
    <property type="entry name" value="Class II aldolase/adducin N-terminal domain"/>
    <property type="match status" value="1"/>
</dbReference>
<accession>A0A5Q5BSW5</accession>
<gene>
    <name evidence="5" type="ordered locus">Mmcs_5445</name>
</gene>
<dbReference type="EMBL" id="CP000385">
    <property type="protein sequence ID" value="ABG11545.1"/>
    <property type="molecule type" value="Genomic_DNA"/>
</dbReference>
<protein>
    <submittedName>
        <fullName evidence="5">Class II aldolase/adducin-like protein</fullName>
    </submittedName>
</protein>